<dbReference type="InterPro" id="IPR008271">
    <property type="entry name" value="Ser/Thr_kinase_AS"/>
</dbReference>
<dbReference type="Gene3D" id="3.30.200.20">
    <property type="entry name" value="Phosphorylase Kinase, domain 1"/>
    <property type="match status" value="1"/>
</dbReference>
<evidence type="ECO:0000256" key="19">
    <source>
        <dbReference type="PROSITE-ProRule" id="PRU10141"/>
    </source>
</evidence>
<evidence type="ECO:0000256" key="4">
    <source>
        <dbReference type="ARBA" id="ARBA00022679"/>
    </source>
</evidence>
<comment type="catalytic activity">
    <reaction evidence="16 18">
        <text>L-threonyl-[protein] + ATP = O-phospho-L-threonyl-[protein] + ADP + H(+)</text>
        <dbReference type="Rhea" id="RHEA:46608"/>
        <dbReference type="Rhea" id="RHEA-COMP:11060"/>
        <dbReference type="Rhea" id="RHEA-COMP:11605"/>
        <dbReference type="ChEBI" id="CHEBI:15378"/>
        <dbReference type="ChEBI" id="CHEBI:30013"/>
        <dbReference type="ChEBI" id="CHEBI:30616"/>
        <dbReference type="ChEBI" id="CHEBI:61977"/>
        <dbReference type="ChEBI" id="CHEBI:456216"/>
        <dbReference type="EC" id="2.7.11.1"/>
    </reaction>
</comment>
<reference evidence="24 25" key="1">
    <citation type="submission" date="2024-04" db="EMBL/GenBank/DDBJ databases">
        <authorList>
            <person name="Fracassetti M."/>
        </authorList>
    </citation>
    <scope>NUCLEOTIDE SEQUENCE [LARGE SCALE GENOMIC DNA]</scope>
</reference>
<keyword evidence="5 20" id="KW-0812">Transmembrane</keyword>
<dbReference type="FunFam" id="3.30.200.20:FF:000059">
    <property type="entry name" value="S-receptor-like serine/threonine-protein kinase"/>
    <property type="match status" value="1"/>
</dbReference>
<accession>A0AAV2EYQ2</accession>
<keyword evidence="10 18" id="KW-0067">ATP-binding</keyword>
<dbReference type="GO" id="GO:0005524">
    <property type="term" value="F:ATP binding"/>
    <property type="evidence" value="ECO:0007669"/>
    <property type="project" value="UniProtKB-UniRule"/>
</dbReference>
<evidence type="ECO:0000256" key="5">
    <source>
        <dbReference type="ARBA" id="ARBA00022692"/>
    </source>
</evidence>
<dbReference type="PROSITE" id="PS50011">
    <property type="entry name" value="PROTEIN_KINASE_DOM"/>
    <property type="match status" value="1"/>
</dbReference>
<evidence type="ECO:0000313" key="24">
    <source>
        <dbReference type="EMBL" id="CAL1391191.1"/>
    </source>
</evidence>
<evidence type="ECO:0000256" key="6">
    <source>
        <dbReference type="ARBA" id="ARBA00022729"/>
    </source>
</evidence>
<keyword evidence="15" id="KW-0325">Glycoprotein</keyword>
<evidence type="ECO:0000256" key="12">
    <source>
        <dbReference type="ARBA" id="ARBA00023136"/>
    </source>
</evidence>
<evidence type="ECO:0000256" key="2">
    <source>
        <dbReference type="ARBA" id="ARBA00022527"/>
    </source>
</evidence>
<dbReference type="EMBL" id="OZ034818">
    <property type="protein sequence ID" value="CAL1391191.1"/>
    <property type="molecule type" value="Genomic_DNA"/>
</dbReference>
<name>A0AAV2EYQ2_9ROSI</name>
<organism evidence="24 25">
    <name type="scientific">Linum trigynum</name>
    <dbReference type="NCBI Taxonomy" id="586398"/>
    <lineage>
        <taxon>Eukaryota</taxon>
        <taxon>Viridiplantae</taxon>
        <taxon>Streptophyta</taxon>
        <taxon>Embryophyta</taxon>
        <taxon>Tracheophyta</taxon>
        <taxon>Spermatophyta</taxon>
        <taxon>Magnoliopsida</taxon>
        <taxon>eudicotyledons</taxon>
        <taxon>Gunneridae</taxon>
        <taxon>Pentapetalae</taxon>
        <taxon>rosids</taxon>
        <taxon>fabids</taxon>
        <taxon>Malpighiales</taxon>
        <taxon>Linaceae</taxon>
        <taxon>Linum</taxon>
    </lineage>
</organism>
<dbReference type="InterPro" id="IPR011009">
    <property type="entry name" value="Kinase-like_dom_sf"/>
</dbReference>
<keyword evidence="8 18" id="KW-0547">Nucleotide-binding</keyword>
<keyword evidence="12 20" id="KW-0472">Membrane</keyword>
<evidence type="ECO:0000313" key="25">
    <source>
        <dbReference type="Proteomes" id="UP001497516"/>
    </source>
</evidence>
<dbReference type="CDD" id="cd00028">
    <property type="entry name" value="B_lectin"/>
    <property type="match status" value="1"/>
</dbReference>
<protein>
    <recommendedName>
        <fullName evidence="18">Receptor-like serine/threonine-protein kinase</fullName>
        <ecNumber evidence="18">2.7.11.1</ecNumber>
    </recommendedName>
</protein>
<evidence type="ECO:0000256" key="18">
    <source>
        <dbReference type="PIRNR" id="PIRNR000641"/>
    </source>
</evidence>
<dbReference type="CDD" id="cd14066">
    <property type="entry name" value="STKc_IRAK"/>
    <property type="match status" value="1"/>
</dbReference>
<dbReference type="GO" id="GO:0030246">
    <property type="term" value="F:carbohydrate binding"/>
    <property type="evidence" value="ECO:0007669"/>
    <property type="project" value="UniProtKB-KW"/>
</dbReference>
<feature type="domain" description="Protein kinase" evidence="22">
    <location>
        <begin position="527"/>
        <end position="815"/>
    </location>
</feature>
<evidence type="ECO:0000256" key="8">
    <source>
        <dbReference type="ARBA" id="ARBA00022741"/>
    </source>
</evidence>
<keyword evidence="14" id="KW-0675">Receptor</keyword>
<dbReference type="PROSITE" id="PS00108">
    <property type="entry name" value="PROTEIN_KINASE_ST"/>
    <property type="match status" value="1"/>
</dbReference>
<dbReference type="PROSITE" id="PS50927">
    <property type="entry name" value="BULB_LECTIN"/>
    <property type="match status" value="1"/>
</dbReference>
<sequence length="818" mass="91005">MAFHYSLLDLFLLLLFMLPFSANSQSYRNVTLGTTLTAGASSNDRWLSPSGDFAFGFQRINNSRGEGDGYLLCVVFDKMPERTVVWSANRNELVPNRSTIQLTADGQVGSGRLVLADPSGRVVWTRNPGPGSPATGAAMLDTGNFVVTGRDLSYLWASFNEPTDTLLPTQFLTRGAQLISKYSRSNFSEGRFKLALQPDGNLVQYTTTYPQMGNNFPYWASSTTTATRVIFNQTGMLYLASSNGTVVSYVFRNGESSQEFYQRVTLDHDGVLRYYASPNGNGGNRNSSGRVGTTGWTTLFFQPRNFCIVVMGKIGSGACGYNSYCEMDGNQNPICKCPKGYVFMDPLDEYKGCIQDFAPQDCRLNESDKFDLVAMPNTDYVDAEYTALESYSEAMCRQACLSDCRCDVAIYGRGYCWKKRMPLSNGRVGASIEVKALIKVRVSNSTLPLGQCPAPKRKKDHWALIISVLVLLCSSALVNLLLVTAMFILRKRRNDERSGRIDSDREADSLTTNLQKFSYGQLDYATGGFKEVLGSGASGTVYKGVLGRNQQVVAVKMLDKMVSKTQEQEFTTEVKVIGGTNHKNLVKLVGFCNEGQHRLLVYEYMSNGSLADLLFDRDRSRPGWNTRTEIAYAVAKGLVYLHEECSTHIIHCDIKPQNILLDELMTAKISDFGLAKLLKANQTRTMTGIRGTRGYVAPEWFKSMPITSKVDVHSFGIVLLELVSCRKNLDMEALNEEEIILADWAVDCFSDGKLGKLVKDDEEAMADMERVERFLKVAIWCLQEDPTRRPEMKKVAQMLEGSIHVPNPPDPESYLGTI</sequence>
<evidence type="ECO:0000256" key="1">
    <source>
        <dbReference type="ARBA" id="ARBA00004479"/>
    </source>
</evidence>
<dbReference type="InterPro" id="IPR051343">
    <property type="entry name" value="G-type_lectin_kinases/EP1-like"/>
</dbReference>
<dbReference type="Gene3D" id="2.90.10.10">
    <property type="entry name" value="Bulb-type lectin domain"/>
    <property type="match status" value="2"/>
</dbReference>
<dbReference type="PANTHER" id="PTHR47976">
    <property type="entry name" value="G-TYPE LECTIN S-RECEPTOR-LIKE SERINE/THREONINE-PROTEIN KINASE SD2-5"/>
    <property type="match status" value="1"/>
</dbReference>
<keyword evidence="7" id="KW-0430">Lectin</keyword>
<dbReference type="AlphaFoldDB" id="A0AAV2EYQ2"/>
<evidence type="ECO:0000256" key="17">
    <source>
        <dbReference type="ARBA" id="ARBA00048679"/>
    </source>
</evidence>
<feature type="binding site" evidence="19">
    <location>
        <position position="556"/>
    </location>
    <ligand>
        <name>ATP</name>
        <dbReference type="ChEBI" id="CHEBI:30616"/>
    </ligand>
</feature>
<evidence type="ECO:0000256" key="20">
    <source>
        <dbReference type="SAM" id="Phobius"/>
    </source>
</evidence>
<keyword evidence="25" id="KW-1185">Reference proteome</keyword>
<evidence type="ECO:0000256" key="14">
    <source>
        <dbReference type="ARBA" id="ARBA00023170"/>
    </source>
</evidence>
<evidence type="ECO:0000256" key="16">
    <source>
        <dbReference type="ARBA" id="ARBA00047899"/>
    </source>
</evidence>
<dbReference type="Gene3D" id="1.10.510.10">
    <property type="entry name" value="Transferase(Phosphotransferase) domain 1"/>
    <property type="match status" value="1"/>
</dbReference>
<feature type="transmembrane region" description="Helical" evidence="20">
    <location>
        <begin position="462"/>
        <end position="489"/>
    </location>
</feature>
<evidence type="ECO:0000256" key="7">
    <source>
        <dbReference type="ARBA" id="ARBA00022734"/>
    </source>
</evidence>
<evidence type="ECO:0000256" key="21">
    <source>
        <dbReference type="SAM" id="SignalP"/>
    </source>
</evidence>
<dbReference type="FunFam" id="1.10.510.10:FF:000237">
    <property type="entry name" value="G-type lectin S-receptor-like serine/threonine-protein kinase"/>
    <property type="match status" value="1"/>
</dbReference>
<dbReference type="PANTHER" id="PTHR47976:SF47">
    <property type="entry name" value="RECEPTOR-LIKE SERINE_THREONINE-PROTEIN KINASE"/>
    <property type="match status" value="1"/>
</dbReference>
<keyword evidence="13" id="KW-1015">Disulfide bond</keyword>
<evidence type="ECO:0000259" key="23">
    <source>
        <dbReference type="PROSITE" id="PS50927"/>
    </source>
</evidence>
<evidence type="ECO:0000256" key="15">
    <source>
        <dbReference type="ARBA" id="ARBA00023180"/>
    </source>
</evidence>
<keyword evidence="3" id="KW-0245">EGF-like domain</keyword>
<evidence type="ECO:0000256" key="13">
    <source>
        <dbReference type="ARBA" id="ARBA00023157"/>
    </source>
</evidence>
<dbReference type="SMART" id="SM00108">
    <property type="entry name" value="B_lectin"/>
    <property type="match status" value="1"/>
</dbReference>
<comment type="similarity">
    <text evidence="18">Belongs to the protein kinase superfamily. Ser/Thr protein kinase family.</text>
</comment>
<comment type="subcellular location">
    <subcellularLocation>
        <location evidence="1">Membrane</location>
        <topology evidence="1">Single-pass type I membrane protein</topology>
    </subcellularLocation>
</comment>
<keyword evidence="6 21" id="KW-0732">Signal</keyword>
<dbReference type="EC" id="2.7.11.1" evidence="18"/>
<feature type="chain" id="PRO_5043976786" description="Receptor-like serine/threonine-protein kinase" evidence="21">
    <location>
        <begin position="25"/>
        <end position="818"/>
    </location>
</feature>
<dbReference type="InterPro" id="IPR036426">
    <property type="entry name" value="Bulb-type_lectin_dom_sf"/>
</dbReference>
<dbReference type="SUPFAM" id="SSF51110">
    <property type="entry name" value="alpha-D-mannose-specific plant lectins"/>
    <property type="match status" value="2"/>
</dbReference>
<dbReference type="InterPro" id="IPR017441">
    <property type="entry name" value="Protein_kinase_ATP_BS"/>
</dbReference>
<keyword evidence="4 18" id="KW-0808">Transferase</keyword>
<feature type="signal peptide" evidence="21">
    <location>
        <begin position="1"/>
        <end position="24"/>
    </location>
</feature>
<evidence type="ECO:0000256" key="9">
    <source>
        <dbReference type="ARBA" id="ARBA00022777"/>
    </source>
</evidence>
<dbReference type="InterPro" id="IPR000719">
    <property type="entry name" value="Prot_kinase_dom"/>
</dbReference>
<dbReference type="PIRSF" id="PIRSF000641">
    <property type="entry name" value="SRK"/>
    <property type="match status" value="1"/>
</dbReference>
<dbReference type="GO" id="GO:0004674">
    <property type="term" value="F:protein serine/threonine kinase activity"/>
    <property type="evidence" value="ECO:0007669"/>
    <property type="project" value="UniProtKB-KW"/>
</dbReference>
<dbReference type="SMART" id="SM00220">
    <property type="entry name" value="S_TKc"/>
    <property type="match status" value="1"/>
</dbReference>
<evidence type="ECO:0000256" key="3">
    <source>
        <dbReference type="ARBA" id="ARBA00022536"/>
    </source>
</evidence>
<dbReference type="Pfam" id="PF01453">
    <property type="entry name" value="B_lectin"/>
    <property type="match status" value="1"/>
</dbReference>
<gene>
    <name evidence="24" type="ORF">LTRI10_LOCUS31932</name>
</gene>
<feature type="domain" description="Bulb-type lectin" evidence="23">
    <location>
        <begin position="21"/>
        <end position="160"/>
    </location>
</feature>
<evidence type="ECO:0000259" key="22">
    <source>
        <dbReference type="PROSITE" id="PS50011"/>
    </source>
</evidence>
<dbReference type="SUPFAM" id="SSF56112">
    <property type="entry name" value="Protein kinase-like (PK-like)"/>
    <property type="match status" value="1"/>
</dbReference>
<keyword evidence="11 20" id="KW-1133">Transmembrane helix</keyword>
<dbReference type="PROSITE" id="PS00107">
    <property type="entry name" value="PROTEIN_KINASE_ATP"/>
    <property type="match status" value="1"/>
</dbReference>
<dbReference type="Proteomes" id="UP001497516">
    <property type="component" value="Chromosome 5"/>
</dbReference>
<dbReference type="InterPro" id="IPR001480">
    <property type="entry name" value="Bulb-type_lectin_dom"/>
</dbReference>
<evidence type="ECO:0000256" key="10">
    <source>
        <dbReference type="ARBA" id="ARBA00022840"/>
    </source>
</evidence>
<dbReference type="Pfam" id="PF00069">
    <property type="entry name" value="Pkinase"/>
    <property type="match status" value="1"/>
</dbReference>
<comment type="catalytic activity">
    <reaction evidence="17 18">
        <text>L-seryl-[protein] + ATP = O-phospho-L-seryl-[protein] + ADP + H(+)</text>
        <dbReference type="Rhea" id="RHEA:17989"/>
        <dbReference type="Rhea" id="RHEA-COMP:9863"/>
        <dbReference type="Rhea" id="RHEA-COMP:11604"/>
        <dbReference type="ChEBI" id="CHEBI:15378"/>
        <dbReference type="ChEBI" id="CHEBI:29999"/>
        <dbReference type="ChEBI" id="CHEBI:30616"/>
        <dbReference type="ChEBI" id="CHEBI:83421"/>
        <dbReference type="ChEBI" id="CHEBI:456216"/>
        <dbReference type="EC" id="2.7.11.1"/>
    </reaction>
</comment>
<evidence type="ECO:0000256" key="11">
    <source>
        <dbReference type="ARBA" id="ARBA00022989"/>
    </source>
</evidence>
<dbReference type="GO" id="GO:0016020">
    <property type="term" value="C:membrane"/>
    <property type="evidence" value="ECO:0007669"/>
    <property type="project" value="UniProtKB-SubCell"/>
</dbReference>
<proteinExistence type="inferred from homology"/>
<keyword evidence="2 18" id="KW-0723">Serine/threonine-protein kinase</keyword>
<dbReference type="InterPro" id="IPR024171">
    <property type="entry name" value="SRK-like_kinase"/>
</dbReference>
<keyword evidence="9 18" id="KW-0418">Kinase</keyword>